<evidence type="ECO:0000256" key="1">
    <source>
        <dbReference type="ARBA" id="ARBA00022441"/>
    </source>
</evidence>
<dbReference type="Gene3D" id="2.120.10.80">
    <property type="entry name" value="Kelch-type beta propeller"/>
    <property type="match status" value="2"/>
</dbReference>
<evidence type="ECO:0000313" key="6">
    <source>
        <dbReference type="Proteomes" id="UP000308768"/>
    </source>
</evidence>
<comment type="caution">
    <text evidence="5">The sequence shown here is derived from an EMBL/GenBank/DDBJ whole genome shotgun (WGS) entry which is preliminary data.</text>
</comment>
<evidence type="ECO:0000256" key="3">
    <source>
        <dbReference type="SAM" id="MobiDB-lite"/>
    </source>
</evidence>
<keyword evidence="4" id="KW-0472">Membrane</keyword>
<dbReference type="STRING" id="331657.A0A4U0WH84"/>
<gene>
    <name evidence="5" type="ORF">B0A49_09626</name>
</gene>
<organism evidence="5 6">
    <name type="scientific">Cryomyces minteri</name>
    <dbReference type="NCBI Taxonomy" id="331657"/>
    <lineage>
        <taxon>Eukaryota</taxon>
        <taxon>Fungi</taxon>
        <taxon>Dikarya</taxon>
        <taxon>Ascomycota</taxon>
        <taxon>Pezizomycotina</taxon>
        <taxon>Dothideomycetes</taxon>
        <taxon>Dothideomycetes incertae sedis</taxon>
        <taxon>Cryomyces</taxon>
    </lineage>
</organism>
<dbReference type="InterPro" id="IPR015915">
    <property type="entry name" value="Kelch-typ_b-propeller"/>
</dbReference>
<keyword evidence="2" id="KW-0677">Repeat</keyword>
<feature type="transmembrane region" description="Helical" evidence="4">
    <location>
        <begin position="695"/>
        <end position="721"/>
    </location>
</feature>
<evidence type="ECO:0000256" key="2">
    <source>
        <dbReference type="ARBA" id="ARBA00022737"/>
    </source>
</evidence>
<feature type="compositionally biased region" description="Low complexity" evidence="3">
    <location>
        <begin position="24"/>
        <end position="33"/>
    </location>
</feature>
<evidence type="ECO:0000313" key="5">
    <source>
        <dbReference type="EMBL" id="TKA61947.1"/>
    </source>
</evidence>
<keyword evidence="4" id="KW-1133">Transmembrane helix</keyword>
<dbReference type="AlphaFoldDB" id="A0A4U0WH84"/>
<accession>A0A4U0WH84</accession>
<sequence length="846" mass="87830">MEGTPEPAHTRRQSISHDVGLTGGNTLATGAVAPSPYTRPVQQVRFRSTPDVFKDKSDDGEYDDAEDQPTIAAARRTLSDTLPSPQPGFLRPYRFVMLACALAIVVPLLHSTPLLGHAGYATFGAKASVIKRSTPVLEAELVENTLARRAGSPANVCTRWSHQSAIVNSTLYVYGGRASTQAGQTSDTWNNDFLAMDLTKNWQISSPALTGLPQPSGPPSVSNGYLWSSRTSLFMYGGEFSDRPSASPAPFSLWEYNIPSSSWIEHTSPQTSAGDNSVGDGQPLQRAAEGAGITVPQLGRGFYFGGHLDGYTTAGWQQWIPRVYLKSLTEFTFPGYANSAVNTLSGGKTAGTAGNWRNITQGGLQEQAGFTERADGLLVYVPGFGKQGILLGLAGGTNATFTQMNVIDVYDIANSTWYKQATSGKTPDIRVNPCATVAAAPDGSSYNVYMYGGQNLIPAGNQTQYNDMWILTVPSFTWIQVDTSKQAAPPARAGHTCNIWNGQMIVVGGYVGDQLSCDSPGVYVFDMSALQWVNQYTASGSSPPPSSSSSSGGSTAGSAAASAGASVSGSSGSGATATASGASSTYTGSGVFRSTSENNPFNQQIAQISNATNSGGLEGSFGYDVPAAVASVIGGASTGGATITVPVQSATSGPLATGRAITYTVTQPNGAIVTETGTAGSGTGSNSSGGGGPNIGAIVAGVIAGVLFIIVCYLLFCAWVYRKQLQLYKNHVTMAQRQAIGDPRAEKDAFVLPASFSDRAKNSSEGSSSRMAGSSGIGSAAIGSATGVPAASEPVGGSVGGYAPIGRRSSEVSDSEDLLQGQEPTFWGSRGVLLNPRRSLRVINRD</sequence>
<dbReference type="PANTHER" id="PTHR46093">
    <property type="entry name" value="ACYL-COA-BINDING DOMAIN-CONTAINING PROTEIN 5"/>
    <property type="match status" value="1"/>
</dbReference>
<keyword evidence="4" id="KW-0812">Transmembrane</keyword>
<keyword evidence="1" id="KW-0880">Kelch repeat</keyword>
<dbReference type="PANTHER" id="PTHR46093:SF18">
    <property type="entry name" value="FIBRONECTIN TYPE-III DOMAIN-CONTAINING PROTEIN"/>
    <property type="match status" value="1"/>
</dbReference>
<feature type="region of interest" description="Disordered" evidence="3">
    <location>
        <begin position="538"/>
        <end position="583"/>
    </location>
</feature>
<dbReference type="OrthoDB" id="10251809at2759"/>
<dbReference type="Pfam" id="PF24681">
    <property type="entry name" value="Kelch_KLHDC2_KLHL20_DRC7"/>
    <property type="match status" value="1"/>
</dbReference>
<evidence type="ECO:0000256" key="4">
    <source>
        <dbReference type="SAM" id="Phobius"/>
    </source>
</evidence>
<dbReference type="EMBL" id="NAJN01001648">
    <property type="protein sequence ID" value="TKA61947.1"/>
    <property type="molecule type" value="Genomic_DNA"/>
</dbReference>
<reference evidence="5 6" key="1">
    <citation type="submission" date="2017-03" db="EMBL/GenBank/DDBJ databases">
        <title>Genomes of endolithic fungi from Antarctica.</title>
        <authorList>
            <person name="Coleine C."/>
            <person name="Masonjones S."/>
            <person name="Stajich J.E."/>
        </authorList>
    </citation>
    <scope>NUCLEOTIDE SEQUENCE [LARGE SCALE GENOMIC DNA]</scope>
    <source>
        <strain evidence="5 6">CCFEE 5187</strain>
    </source>
</reference>
<proteinExistence type="predicted"/>
<name>A0A4U0WH84_9PEZI</name>
<dbReference type="Proteomes" id="UP000308768">
    <property type="component" value="Unassembled WGS sequence"/>
</dbReference>
<feature type="region of interest" description="Disordered" evidence="3">
    <location>
        <begin position="1"/>
        <end position="68"/>
    </location>
</feature>
<keyword evidence="6" id="KW-1185">Reference proteome</keyword>
<dbReference type="SUPFAM" id="SSF117281">
    <property type="entry name" value="Kelch motif"/>
    <property type="match status" value="1"/>
</dbReference>
<protein>
    <recommendedName>
        <fullName evidence="7">Kelch repeat-containing protein</fullName>
    </recommendedName>
</protein>
<evidence type="ECO:0008006" key="7">
    <source>
        <dbReference type="Google" id="ProtNLM"/>
    </source>
</evidence>